<organism evidence="1 2">
    <name type="scientific">Dreissena polymorpha</name>
    <name type="common">Zebra mussel</name>
    <name type="synonym">Mytilus polymorpha</name>
    <dbReference type="NCBI Taxonomy" id="45954"/>
    <lineage>
        <taxon>Eukaryota</taxon>
        <taxon>Metazoa</taxon>
        <taxon>Spiralia</taxon>
        <taxon>Lophotrochozoa</taxon>
        <taxon>Mollusca</taxon>
        <taxon>Bivalvia</taxon>
        <taxon>Autobranchia</taxon>
        <taxon>Heteroconchia</taxon>
        <taxon>Euheterodonta</taxon>
        <taxon>Imparidentia</taxon>
        <taxon>Neoheterodontei</taxon>
        <taxon>Myida</taxon>
        <taxon>Dreissenoidea</taxon>
        <taxon>Dreissenidae</taxon>
        <taxon>Dreissena</taxon>
    </lineage>
</organism>
<name>A0A9D4HWK1_DREPO</name>
<reference evidence="1" key="2">
    <citation type="submission" date="2020-11" db="EMBL/GenBank/DDBJ databases">
        <authorList>
            <person name="McCartney M.A."/>
            <person name="Auch B."/>
            <person name="Kono T."/>
            <person name="Mallez S."/>
            <person name="Becker A."/>
            <person name="Gohl D.M."/>
            <person name="Silverstein K.A.T."/>
            <person name="Koren S."/>
            <person name="Bechman K.B."/>
            <person name="Herman A."/>
            <person name="Abrahante J.E."/>
            <person name="Garbe J."/>
        </authorList>
    </citation>
    <scope>NUCLEOTIDE SEQUENCE</scope>
    <source>
        <strain evidence="1">Duluth1</strain>
        <tissue evidence="1">Whole animal</tissue>
    </source>
</reference>
<evidence type="ECO:0000313" key="1">
    <source>
        <dbReference type="EMBL" id="KAH3735368.1"/>
    </source>
</evidence>
<keyword evidence="2" id="KW-1185">Reference proteome</keyword>
<sequence length="51" mass="6086">MSKRNELAAQDIHYKYDSDVVKTLTRYELALHCRRMTRGVPETTRLLRDPH</sequence>
<dbReference type="AlphaFoldDB" id="A0A9D4HWK1"/>
<proteinExistence type="predicted"/>
<reference evidence="1" key="1">
    <citation type="journal article" date="2019" name="bioRxiv">
        <title>The Genome of the Zebra Mussel, Dreissena polymorpha: A Resource for Invasive Species Research.</title>
        <authorList>
            <person name="McCartney M.A."/>
            <person name="Auch B."/>
            <person name="Kono T."/>
            <person name="Mallez S."/>
            <person name="Zhang Y."/>
            <person name="Obille A."/>
            <person name="Becker A."/>
            <person name="Abrahante J.E."/>
            <person name="Garbe J."/>
            <person name="Badalamenti J.P."/>
            <person name="Herman A."/>
            <person name="Mangelson H."/>
            <person name="Liachko I."/>
            <person name="Sullivan S."/>
            <person name="Sone E.D."/>
            <person name="Koren S."/>
            <person name="Silverstein K.A.T."/>
            <person name="Beckman K.B."/>
            <person name="Gohl D.M."/>
        </authorList>
    </citation>
    <scope>NUCLEOTIDE SEQUENCE</scope>
    <source>
        <strain evidence="1">Duluth1</strain>
        <tissue evidence="1">Whole animal</tissue>
    </source>
</reference>
<dbReference type="EMBL" id="JAIWYP010000011">
    <property type="protein sequence ID" value="KAH3735368.1"/>
    <property type="molecule type" value="Genomic_DNA"/>
</dbReference>
<accession>A0A9D4HWK1</accession>
<evidence type="ECO:0000313" key="2">
    <source>
        <dbReference type="Proteomes" id="UP000828390"/>
    </source>
</evidence>
<gene>
    <name evidence="1" type="ORF">DPMN_041887</name>
</gene>
<comment type="caution">
    <text evidence="1">The sequence shown here is derived from an EMBL/GenBank/DDBJ whole genome shotgun (WGS) entry which is preliminary data.</text>
</comment>
<protein>
    <submittedName>
        <fullName evidence="1">Uncharacterized protein</fullName>
    </submittedName>
</protein>
<dbReference type="Proteomes" id="UP000828390">
    <property type="component" value="Unassembled WGS sequence"/>
</dbReference>